<dbReference type="SUPFAM" id="SSF53474">
    <property type="entry name" value="alpha/beta-Hydrolases"/>
    <property type="match status" value="1"/>
</dbReference>
<feature type="transmembrane region" description="Helical" evidence="1">
    <location>
        <begin position="249"/>
        <end position="267"/>
    </location>
</feature>
<feature type="transmembrane region" description="Helical" evidence="1">
    <location>
        <begin position="220"/>
        <end position="242"/>
    </location>
</feature>
<feature type="transmembrane region" description="Helical" evidence="1">
    <location>
        <begin position="357"/>
        <end position="377"/>
    </location>
</feature>
<evidence type="ECO:0008006" key="4">
    <source>
        <dbReference type="Google" id="ProtNLM"/>
    </source>
</evidence>
<organism evidence="2 3">
    <name type="scientific">Cupriavidus pampae</name>
    <dbReference type="NCBI Taxonomy" id="659251"/>
    <lineage>
        <taxon>Bacteria</taxon>
        <taxon>Pseudomonadati</taxon>
        <taxon>Pseudomonadota</taxon>
        <taxon>Betaproteobacteria</taxon>
        <taxon>Burkholderiales</taxon>
        <taxon>Burkholderiaceae</taxon>
        <taxon>Cupriavidus</taxon>
    </lineage>
</organism>
<reference evidence="2 3" key="1">
    <citation type="submission" date="2021-08" db="EMBL/GenBank/DDBJ databases">
        <authorList>
            <person name="Peeters C."/>
        </authorList>
    </citation>
    <scope>NUCLEOTIDE SEQUENCE [LARGE SCALE GENOMIC DNA]</scope>
    <source>
        <strain evidence="2 3">LMG 32289</strain>
    </source>
</reference>
<gene>
    <name evidence="2" type="ORF">LMG32289_02639</name>
</gene>
<protein>
    <recommendedName>
        <fullName evidence="4">Alpha/beta hydrolase</fullName>
    </recommendedName>
</protein>
<feature type="transmembrane region" description="Helical" evidence="1">
    <location>
        <begin position="334"/>
        <end position="350"/>
    </location>
</feature>
<keyword evidence="3" id="KW-1185">Reference proteome</keyword>
<dbReference type="InterPro" id="IPR029058">
    <property type="entry name" value="AB_hydrolase_fold"/>
</dbReference>
<keyword evidence="1" id="KW-1133">Transmembrane helix</keyword>
<keyword evidence="1" id="KW-0812">Transmembrane</keyword>
<feature type="transmembrane region" description="Helical" evidence="1">
    <location>
        <begin position="389"/>
        <end position="411"/>
    </location>
</feature>
<sequence length="743" mass="80830">MEDGDDEVQGDDVPGKVAVIAVHGVGAPEFGDTARRLATLLHRHGSARTSNVGYSTFVETSIEVPVERWNSGSIQGSSHPPDVHFSLKAIEKLDDCDCLAHYRTIKLSGTRTDAIRGATAVDVYEMRWADLSSGTRILTKFVVELYQIYFHLASLGRKTVISASESSNALASPLSRLVMHGSATMHQWIEALLPTAIPIANLFFLVPTLALVALWVPHTWAPWIAAAIVALAILAASVWLLFAARAAPMMLPVLLVAGGAIVLTLRIRLSMEVALGYLAMLAGFFFAWAASRWLMSRYKARTRNLSAAAGAIITLIFFAAAIEQQRGDLGSESGVLGIAVWMAAAMFLLLQIFWLLLFLLLAAICLLSLAGGIAGIGSMETRALRTGRLGALVSTTLFFLTTALLWAALLAQVQKVDGIGTILEFGCGFPRLLYLGLSKTFTLSHFTATLFDLTVGTRANQFLIIAVAALILAASSVLPSAWYETKPPSVEVSKGPLALRLKTWLDRSGWMLWPAEIALMISLVALASGYRLVKEGTAIDDWISMGGVLIAAAVPFAVLLRTQLPRAAAAILDIALDVSNWLKERPFNVNPRGRIMTRYIALLKAVCAEDRYDKIIVVAHSQGTVISADLFRMLRHTRWPAQIPPIELLTAGCPLKQLYLSRFPVWYGWALNPDHRPLGIERWINAYRTGDYVGRDLWGGANNSSSLSKSATRIDISLGGGAHTHYFDETSPEVGKIVDWMIS</sequence>
<feature type="transmembrane region" description="Helical" evidence="1">
    <location>
        <begin position="542"/>
        <end position="560"/>
    </location>
</feature>
<evidence type="ECO:0000313" key="2">
    <source>
        <dbReference type="EMBL" id="CAG9172631.1"/>
    </source>
</evidence>
<comment type="caution">
    <text evidence="2">The sequence shown here is derived from an EMBL/GenBank/DDBJ whole genome shotgun (WGS) entry which is preliminary data.</text>
</comment>
<dbReference type="EMBL" id="CAJZAG010000005">
    <property type="protein sequence ID" value="CAG9172631.1"/>
    <property type="molecule type" value="Genomic_DNA"/>
</dbReference>
<feature type="transmembrane region" description="Helical" evidence="1">
    <location>
        <begin position="305"/>
        <end position="322"/>
    </location>
</feature>
<proteinExistence type="predicted"/>
<evidence type="ECO:0000256" key="1">
    <source>
        <dbReference type="SAM" id="Phobius"/>
    </source>
</evidence>
<feature type="transmembrane region" description="Helical" evidence="1">
    <location>
        <begin position="510"/>
        <end position="530"/>
    </location>
</feature>
<name>A0ABN7YKC9_9BURK</name>
<feature type="transmembrane region" description="Helical" evidence="1">
    <location>
        <begin position="463"/>
        <end position="483"/>
    </location>
</feature>
<feature type="transmembrane region" description="Helical" evidence="1">
    <location>
        <begin position="191"/>
        <end position="214"/>
    </location>
</feature>
<dbReference type="RefSeq" id="WP_223988796.1">
    <property type="nucleotide sequence ID" value="NZ_CAJZAG010000005.1"/>
</dbReference>
<accession>A0ABN7YKC9</accession>
<dbReference type="Proteomes" id="UP000706525">
    <property type="component" value="Unassembled WGS sequence"/>
</dbReference>
<evidence type="ECO:0000313" key="3">
    <source>
        <dbReference type="Proteomes" id="UP000706525"/>
    </source>
</evidence>
<keyword evidence="1" id="KW-0472">Membrane</keyword>
<feature type="transmembrane region" description="Helical" evidence="1">
    <location>
        <begin position="273"/>
        <end position="293"/>
    </location>
</feature>